<protein>
    <submittedName>
        <fullName evidence="1">Uncharacterized protein</fullName>
    </submittedName>
</protein>
<reference evidence="1" key="1">
    <citation type="submission" date="2023-04" db="EMBL/GenBank/DDBJ databases">
        <title>A chromosome-level genome assembly of the parasitoid wasp Eretmocerus hayati.</title>
        <authorList>
            <person name="Zhong Y."/>
            <person name="Liu S."/>
            <person name="Liu Y."/>
        </authorList>
    </citation>
    <scope>NUCLEOTIDE SEQUENCE</scope>
    <source>
        <strain evidence="1">ZJU_SS_LIU_2023</strain>
    </source>
</reference>
<dbReference type="EMBL" id="CM056744">
    <property type="protein sequence ID" value="KAJ8668438.1"/>
    <property type="molecule type" value="Genomic_DNA"/>
</dbReference>
<organism evidence="1 2">
    <name type="scientific">Eretmocerus hayati</name>
    <dbReference type="NCBI Taxonomy" id="131215"/>
    <lineage>
        <taxon>Eukaryota</taxon>
        <taxon>Metazoa</taxon>
        <taxon>Ecdysozoa</taxon>
        <taxon>Arthropoda</taxon>
        <taxon>Hexapoda</taxon>
        <taxon>Insecta</taxon>
        <taxon>Pterygota</taxon>
        <taxon>Neoptera</taxon>
        <taxon>Endopterygota</taxon>
        <taxon>Hymenoptera</taxon>
        <taxon>Apocrita</taxon>
        <taxon>Proctotrupomorpha</taxon>
        <taxon>Chalcidoidea</taxon>
        <taxon>Aphelinidae</taxon>
        <taxon>Aphelininae</taxon>
        <taxon>Eretmocerus</taxon>
    </lineage>
</organism>
<name>A0ACC2NBD8_9HYME</name>
<evidence type="ECO:0000313" key="2">
    <source>
        <dbReference type="Proteomes" id="UP001239111"/>
    </source>
</evidence>
<sequence length="621" mass="72126">MVNFAMILSILLVIPISCSYYGLAQHLIPMANEHMHHINDAIEGILSKYHPHHITLFLPNRAESEDFGITEKLVRYLPMNTSTVIINSPVQEDAENKITVYHEILQNPRGNTILISILPATNEDEIFSSVNIFKRSLRLIKESSYRRRPRYLVIVATNGTDPKNFVTNILSLAWAEKFLDVTVLQWLQKSDSCNTNIIVQSYNPFTDSYLHERYTPGMIMFPNKLKDMHQYPLKVSILRRPPRLDFTMNLSGHIESINGSDYHQLKMISKILNFPIMFIAPNTTNYDEIFLLGDNRTIVNMIAQGEIDYSMNILFIYLPSKSIPHRDIERSTLIHEEKIVALVPQLPRSSSRFIYNNSILCLGIILYISTIYVVVKILRFDDRFWSLNYTFRIVLGNTVPRVTNKNVERIVFFFLVISSQKFAMDLFVAFTDNQLSSGNSDLYETLEDIKDANIPLVVDKNYFNTTFNENDKTLQMLRKNAELTKHPEKCSDRIRNGENILCLVDNAVAIKGMSKSRRSGGRMMKILSHKFWSAPKGYLFSRGSPYVEEFNKYYRRILEGGLWIRKYVRYDLGPEFDEEFMRNTIDRELAKKLWLIWLSGCAISIIVFLAEILVYRYSCNR</sequence>
<accession>A0ACC2NBD8</accession>
<dbReference type="Proteomes" id="UP001239111">
    <property type="component" value="Chromosome 4"/>
</dbReference>
<evidence type="ECO:0000313" key="1">
    <source>
        <dbReference type="EMBL" id="KAJ8668438.1"/>
    </source>
</evidence>
<gene>
    <name evidence="1" type="ORF">QAD02_010101</name>
</gene>
<proteinExistence type="predicted"/>
<comment type="caution">
    <text evidence="1">The sequence shown here is derived from an EMBL/GenBank/DDBJ whole genome shotgun (WGS) entry which is preliminary data.</text>
</comment>
<keyword evidence="2" id="KW-1185">Reference proteome</keyword>